<dbReference type="RefSeq" id="WP_190702897.1">
    <property type="nucleotide sequence ID" value="NZ_JAMPKX010000004.1"/>
</dbReference>
<dbReference type="Gene3D" id="3.40.140.10">
    <property type="entry name" value="Cytidine Deaminase, domain 2"/>
    <property type="match status" value="1"/>
</dbReference>
<dbReference type="NCBIfam" id="NF006155">
    <property type="entry name" value="PRK08298.1"/>
    <property type="match status" value="1"/>
</dbReference>
<comment type="caution">
    <text evidence="1">The sequence shown here is derived from an EMBL/GenBank/DDBJ whole genome shotgun (WGS) entry which is preliminary data.</text>
</comment>
<organism evidence="1 2">
    <name type="scientific">Leptolyngbya subtilissima DQ-A4</name>
    <dbReference type="NCBI Taxonomy" id="2933933"/>
    <lineage>
        <taxon>Bacteria</taxon>
        <taxon>Bacillati</taxon>
        <taxon>Cyanobacteriota</taxon>
        <taxon>Cyanophyceae</taxon>
        <taxon>Leptolyngbyales</taxon>
        <taxon>Leptolyngbyaceae</taxon>
        <taxon>Leptolyngbya group</taxon>
        <taxon>Leptolyngbya</taxon>
    </lineage>
</organism>
<protein>
    <submittedName>
        <fullName evidence="1">Cytidine deaminase</fullName>
        <ecNumber evidence="1">3.5.4.5</ecNumber>
    </submittedName>
</protein>
<dbReference type="CDD" id="cd01283">
    <property type="entry name" value="cytidine_deaminase"/>
    <property type="match status" value="1"/>
</dbReference>
<keyword evidence="2" id="KW-1185">Reference proteome</keyword>
<dbReference type="InterPro" id="IPR016193">
    <property type="entry name" value="Cytidine_deaminase-like"/>
</dbReference>
<keyword evidence="1" id="KW-0378">Hydrolase</keyword>
<evidence type="ECO:0000313" key="1">
    <source>
        <dbReference type="EMBL" id="MEP0947642.1"/>
    </source>
</evidence>
<dbReference type="EMBL" id="JAMPKX010000004">
    <property type="protein sequence ID" value="MEP0947642.1"/>
    <property type="molecule type" value="Genomic_DNA"/>
</dbReference>
<dbReference type="Proteomes" id="UP001482513">
    <property type="component" value="Unassembled WGS sequence"/>
</dbReference>
<reference evidence="1 2" key="1">
    <citation type="submission" date="2022-04" db="EMBL/GenBank/DDBJ databases">
        <title>Positive selection, recombination, and allopatry shape intraspecific diversity of widespread and dominant cyanobacteria.</title>
        <authorList>
            <person name="Wei J."/>
            <person name="Shu W."/>
            <person name="Hu C."/>
        </authorList>
    </citation>
    <scope>NUCLEOTIDE SEQUENCE [LARGE SCALE GENOMIC DNA]</scope>
    <source>
        <strain evidence="1 2">DQ-A4</strain>
    </source>
</reference>
<dbReference type="SUPFAM" id="SSF53927">
    <property type="entry name" value="Cytidine deaminase-like"/>
    <property type="match status" value="1"/>
</dbReference>
<evidence type="ECO:0000313" key="2">
    <source>
        <dbReference type="Proteomes" id="UP001482513"/>
    </source>
</evidence>
<name>A0ABV0K6S7_9CYAN</name>
<gene>
    <name evidence="1" type="ORF">NC992_12230</name>
</gene>
<sequence length="141" mass="15902">MKPYQVDDQLVNAAKQQALKRFPEGWSGAAAMYTETGRILTSVYVDALNAAACLCHETGAICEAHRLNERICASVCVSKEETVEPFVILTPCGICQERLAYWGLDVEVGVPDKADPTQYHSLKLREVQPYYWRQIYSENKE</sequence>
<accession>A0ABV0K6S7</accession>
<dbReference type="GO" id="GO:0004126">
    <property type="term" value="F:cytidine deaminase activity"/>
    <property type="evidence" value="ECO:0007669"/>
    <property type="project" value="UniProtKB-EC"/>
</dbReference>
<dbReference type="EC" id="3.5.4.5" evidence="1"/>
<proteinExistence type="predicted"/>